<keyword evidence="1" id="KW-1185">Reference proteome</keyword>
<sequence length="346" mass="39337">MATKYNDLISENRLNPILRVILQGVYDVDSPLSLLRCTPHILVFIWNSIKAFWRKHIQVGINKNSFIYEYPYKIKCNSIAYSLIQDSLNFPLPGNLNINMMPFIMSSSFCKCKLPKNTKPYWDIIKLCIDEQSRNSKDEIGKIWFLTIQESIVNQGTSQRRPGLHTESPGVVYIKNDSLSSSKDILENKKTISKEVQNGGGCSQISSFYAHWGSGMSIMDVYSGGIYMASNIAGSCKVWNCQILPGDDGKCVIGELGDIEHLREFLPEAEVMNKNALYWLTDRTPHESLPLSDKIYRQYIRIVTSKVSVWYEDHSTKNPLGVVPDSQITKIVRGSKFYQKPLCLVT</sequence>
<organism evidence="1 2">
    <name type="scientific">Hydra vulgaris</name>
    <name type="common">Hydra</name>
    <name type="synonym">Hydra attenuata</name>
    <dbReference type="NCBI Taxonomy" id="6087"/>
    <lineage>
        <taxon>Eukaryota</taxon>
        <taxon>Metazoa</taxon>
        <taxon>Cnidaria</taxon>
        <taxon>Hydrozoa</taxon>
        <taxon>Hydroidolina</taxon>
        <taxon>Anthoathecata</taxon>
        <taxon>Aplanulata</taxon>
        <taxon>Hydridae</taxon>
        <taxon>Hydra</taxon>
    </lineage>
</organism>
<gene>
    <name evidence="2" type="primary">LOC124817461</name>
</gene>
<evidence type="ECO:0000313" key="2">
    <source>
        <dbReference type="RefSeq" id="XP_065659618.1"/>
    </source>
</evidence>
<dbReference type="Proteomes" id="UP001652625">
    <property type="component" value="Chromosome 08"/>
</dbReference>
<evidence type="ECO:0000313" key="1">
    <source>
        <dbReference type="Proteomes" id="UP001652625"/>
    </source>
</evidence>
<proteinExistence type="predicted"/>
<accession>A0ABM4CD65</accession>
<dbReference type="GeneID" id="124817461"/>
<reference evidence="2" key="1">
    <citation type="submission" date="2025-08" db="UniProtKB">
        <authorList>
            <consortium name="RefSeq"/>
        </authorList>
    </citation>
    <scope>IDENTIFICATION</scope>
</reference>
<name>A0ABM4CD65_HYDVU</name>
<dbReference type="RefSeq" id="XP_065659618.1">
    <property type="nucleotide sequence ID" value="XM_065803546.1"/>
</dbReference>
<protein>
    <submittedName>
        <fullName evidence="2">Uncharacterized protein LOC124817461</fullName>
    </submittedName>
</protein>